<organism evidence="2 3">
    <name type="scientific">Engelhardtia mirabilis</name>
    <dbReference type="NCBI Taxonomy" id="2528011"/>
    <lineage>
        <taxon>Bacteria</taxon>
        <taxon>Pseudomonadati</taxon>
        <taxon>Planctomycetota</taxon>
        <taxon>Planctomycetia</taxon>
        <taxon>Planctomycetia incertae sedis</taxon>
        <taxon>Engelhardtia</taxon>
    </lineage>
</organism>
<proteinExistence type="predicted"/>
<accession>A0A518BHR1</accession>
<sequence>MKSTEVWEQYREYTEALSENCRKLGFAAVAICWVFKGSGVLPAVQLPASLLLALGLVSFYFLFDVAQYAVASALIGGWMRRQERSQWHVRGVLVEEVEKPAWIDAPVATLFWGKLVLIVLTYLAIAFHAIGRAVVV</sequence>
<feature type="transmembrane region" description="Helical" evidence="1">
    <location>
        <begin position="24"/>
        <end position="44"/>
    </location>
</feature>
<dbReference type="KEGG" id="pbap:Pla133_15680"/>
<keyword evidence="1" id="KW-1133">Transmembrane helix</keyword>
<feature type="transmembrane region" description="Helical" evidence="1">
    <location>
        <begin position="115"/>
        <end position="135"/>
    </location>
</feature>
<keyword evidence="1" id="KW-0472">Membrane</keyword>
<dbReference type="Proteomes" id="UP000316921">
    <property type="component" value="Chromosome"/>
</dbReference>
<dbReference type="AlphaFoldDB" id="A0A518BHR1"/>
<keyword evidence="1" id="KW-0812">Transmembrane</keyword>
<protein>
    <submittedName>
        <fullName evidence="2">Uncharacterized protein</fullName>
    </submittedName>
</protein>
<evidence type="ECO:0000313" key="2">
    <source>
        <dbReference type="EMBL" id="QDU66494.1"/>
    </source>
</evidence>
<gene>
    <name evidence="2" type="ORF">Pla133_15680</name>
</gene>
<evidence type="ECO:0000256" key="1">
    <source>
        <dbReference type="SAM" id="Phobius"/>
    </source>
</evidence>
<feature type="transmembrane region" description="Helical" evidence="1">
    <location>
        <begin position="50"/>
        <end position="75"/>
    </location>
</feature>
<dbReference type="RefSeq" id="WP_145064328.1">
    <property type="nucleotide sequence ID" value="NZ_CP036287.1"/>
</dbReference>
<reference evidence="2 3" key="1">
    <citation type="submission" date="2019-02" db="EMBL/GenBank/DDBJ databases">
        <title>Deep-cultivation of Planctomycetes and their phenomic and genomic characterization uncovers novel biology.</title>
        <authorList>
            <person name="Wiegand S."/>
            <person name="Jogler M."/>
            <person name="Boedeker C."/>
            <person name="Pinto D."/>
            <person name="Vollmers J."/>
            <person name="Rivas-Marin E."/>
            <person name="Kohn T."/>
            <person name="Peeters S.H."/>
            <person name="Heuer A."/>
            <person name="Rast P."/>
            <person name="Oberbeckmann S."/>
            <person name="Bunk B."/>
            <person name="Jeske O."/>
            <person name="Meyerdierks A."/>
            <person name="Storesund J.E."/>
            <person name="Kallscheuer N."/>
            <person name="Luecker S."/>
            <person name="Lage O.M."/>
            <person name="Pohl T."/>
            <person name="Merkel B.J."/>
            <person name="Hornburger P."/>
            <person name="Mueller R.-W."/>
            <person name="Bruemmer F."/>
            <person name="Labrenz M."/>
            <person name="Spormann A.M."/>
            <person name="Op den Camp H."/>
            <person name="Overmann J."/>
            <person name="Amann R."/>
            <person name="Jetten M.S.M."/>
            <person name="Mascher T."/>
            <person name="Medema M.H."/>
            <person name="Devos D.P."/>
            <person name="Kaster A.-K."/>
            <person name="Ovreas L."/>
            <person name="Rohde M."/>
            <person name="Galperin M.Y."/>
            <person name="Jogler C."/>
        </authorList>
    </citation>
    <scope>NUCLEOTIDE SEQUENCE [LARGE SCALE GENOMIC DNA]</scope>
    <source>
        <strain evidence="2 3">Pla133</strain>
    </source>
</reference>
<keyword evidence="3" id="KW-1185">Reference proteome</keyword>
<dbReference type="EMBL" id="CP036287">
    <property type="protein sequence ID" value="QDU66494.1"/>
    <property type="molecule type" value="Genomic_DNA"/>
</dbReference>
<evidence type="ECO:0000313" key="3">
    <source>
        <dbReference type="Proteomes" id="UP000316921"/>
    </source>
</evidence>
<name>A0A518BHR1_9BACT</name>